<feature type="non-terminal residue" evidence="2">
    <location>
        <position position="377"/>
    </location>
</feature>
<dbReference type="Pfam" id="PF01966">
    <property type="entry name" value="HD"/>
    <property type="match status" value="1"/>
</dbReference>
<organism evidence="2">
    <name type="scientific">marine sediment metagenome</name>
    <dbReference type="NCBI Taxonomy" id="412755"/>
    <lineage>
        <taxon>unclassified sequences</taxon>
        <taxon>metagenomes</taxon>
        <taxon>ecological metagenomes</taxon>
    </lineage>
</organism>
<comment type="caution">
    <text evidence="2">The sequence shown here is derived from an EMBL/GenBank/DDBJ whole genome shotgun (WGS) entry which is preliminary data.</text>
</comment>
<feature type="non-terminal residue" evidence="2">
    <location>
        <position position="1"/>
    </location>
</feature>
<dbReference type="AlphaFoldDB" id="A0A0F8XJ85"/>
<reference evidence="2" key="1">
    <citation type="journal article" date="2015" name="Nature">
        <title>Complex archaea that bridge the gap between prokaryotes and eukaryotes.</title>
        <authorList>
            <person name="Spang A."/>
            <person name="Saw J.H."/>
            <person name="Jorgensen S.L."/>
            <person name="Zaremba-Niedzwiedzka K."/>
            <person name="Martijn J."/>
            <person name="Lind A.E."/>
            <person name="van Eijk R."/>
            <person name="Schleper C."/>
            <person name="Guy L."/>
            <person name="Ettema T.J."/>
        </authorList>
    </citation>
    <scope>NUCLEOTIDE SEQUENCE</scope>
</reference>
<feature type="domain" description="HD" evidence="1">
    <location>
        <begin position="246"/>
        <end position="377"/>
    </location>
</feature>
<dbReference type="PANTHER" id="PTHR35795:SF1">
    <property type="entry name" value="BIS(5'-NUCLEOSYL)-TETRAPHOSPHATASE, SYMMETRICAL"/>
    <property type="match status" value="1"/>
</dbReference>
<evidence type="ECO:0000259" key="1">
    <source>
        <dbReference type="PROSITE" id="PS51831"/>
    </source>
</evidence>
<dbReference type="SMART" id="SM00471">
    <property type="entry name" value="HDc"/>
    <property type="match status" value="1"/>
</dbReference>
<dbReference type="InterPro" id="IPR051094">
    <property type="entry name" value="Diverse_Catalytic_Enzymes"/>
</dbReference>
<dbReference type="InterPro" id="IPR003607">
    <property type="entry name" value="HD/PDEase_dom"/>
</dbReference>
<accession>A0A0F8XJ85</accession>
<dbReference type="PANTHER" id="PTHR35795">
    <property type="entry name" value="SLR1885 PROTEIN"/>
    <property type="match status" value="1"/>
</dbReference>
<dbReference type="CDD" id="cd00077">
    <property type="entry name" value="HDc"/>
    <property type="match status" value="1"/>
</dbReference>
<evidence type="ECO:0000313" key="2">
    <source>
        <dbReference type="EMBL" id="KKK68938.1"/>
    </source>
</evidence>
<dbReference type="EMBL" id="LAZR01058899">
    <property type="protein sequence ID" value="KKK68938.1"/>
    <property type="molecule type" value="Genomic_DNA"/>
</dbReference>
<dbReference type="InterPro" id="IPR006674">
    <property type="entry name" value="HD_domain"/>
</dbReference>
<dbReference type="PROSITE" id="PS51831">
    <property type="entry name" value="HD"/>
    <property type="match status" value="1"/>
</dbReference>
<name>A0A0F8XJ85_9ZZZZ</name>
<dbReference type="Gene3D" id="1.10.3210.10">
    <property type="entry name" value="Hypothetical protein af1432"/>
    <property type="match status" value="1"/>
</dbReference>
<gene>
    <name evidence="2" type="ORF">LCGC14_2939040</name>
</gene>
<proteinExistence type="predicted"/>
<protein>
    <recommendedName>
        <fullName evidence="1">HD domain-containing protein</fullName>
    </recommendedName>
</protein>
<dbReference type="SUPFAM" id="SSF109604">
    <property type="entry name" value="HD-domain/PDEase-like"/>
    <property type="match status" value="1"/>
</dbReference>
<sequence length="377" mass="44144">CIKYRVPDFEWDVFKKIKQFMGRMWRTGDLLRIKVLDESSLNIEKQITEKMEIFTRDPRKIRFFLDPNHICDHNGVKCEEVKDFSSAISTREIPIDEIAVWGTNKKAMRLSDERIGRIILSEWEKNKTLNDTVGVLSNYLKEKKMEKVDATEIVNRFEEIFHLWKEDFKTKYIKYASQREKETIKNLSKLAVKRNEKPREHNFIPDKNRTDFQRDRDRILWSHSFRRLSNKTQLFPTGSDEHLRRRLAHSIEVMQLALTIANSFGLNADLTAAGALAHDIGHAPFGHAGEMAIDNILKQISEDLGGFNHYEHGVDVVRYLDDMYLSSGIGPHHGLNLTMETMESIFKHTFFRTREEGSLSQEELSEITKHDFLRDNT</sequence>